<evidence type="ECO:0000313" key="1">
    <source>
        <dbReference type="EMBL" id="KAL3694556.1"/>
    </source>
</evidence>
<proteinExistence type="predicted"/>
<comment type="caution">
    <text evidence="1">The sequence shown here is derived from an EMBL/GenBank/DDBJ whole genome shotgun (WGS) entry which is preliminary data.</text>
</comment>
<gene>
    <name evidence="1" type="ORF">R1sor_008207</name>
</gene>
<evidence type="ECO:0008006" key="3">
    <source>
        <dbReference type="Google" id="ProtNLM"/>
    </source>
</evidence>
<name>A0ABD3HWV8_9MARC</name>
<reference evidence="1 2" key="1">
    <citation type="submission" date="2024-09" db="EMBL/GenBank/DDBJ databases">
        <title>Chromosome-scale assembly of Riccia sorocarpa.</title>
        <authorList>
            <person name="Paukszto L."/>
        </authorList>
    </citation>
    <scope>NUCLEOTIDE SEQUENCE [LARGE SCALE GENOMIC DNA]</scope>
    <source>
        <strain evidence="1">LP-2024</strain>
        <tissue evidence="1">Aerial parts of the thallus</tissue>
    </source>
</reference>
<dbReference type="EMBL" id="JBJQOH010000003">
    <property type="protein sequence ID" value="KAL3694556.1"/>
    <property type="molecule type" value="Genomic_DNA"/>
</dbReference>
<dbReference type="Proteomes" id="UP001633002">
    <property type="component" value="Unassembled WGS sequence"/>
</dbReference>
<accession>A0ABD3HWV8</accession>
<organism evidence="1 2">
    <name type="scientific">Riccia sorocarpa</name>
    <dbReference type="NCBI Taxonomy" id="122646"/>
    <lineage>
        <taxon>Eukaryota</taxon>
        <taxon>Viridiplantae</taxon>
        <taxon>Streptophyta</taxon>
        <taxon>Embryophyta</taxon>
        <taxon>Marchantiophyta</taxon>
        <taxon>Marchantiopsida</taxon>
        <taxon>Marchantiidae</taxon>
        <taxon>Marchantiales</taxon>
        <taxon>Ricciaceae</taxon>
        <taxon>Riccia</taxon>
    </lineage>
</organism>
<sequence>MQYFHMFYRQQLAHTKLGVLQREDRTILEDSTDILKEFFAFYRNLYAGYDFSDSNLPHLSHALNSVGSRLDADQRAFLDDGPTDREISDIVLALPSNKAPGVDSFNADGLKAGWSFLGAIPADVSLFQLTWLLANKDASQTRQWHRELVQVGITSTRQLISVSGVLESLLPTSSLLQVLRRIGPTIFTVSQHAIWDTSWWSGAPLAATPSLTGLELLGCIGSFGSPCSHNSCSMSTGTSYCLGILMIGTSSGVRSFILPLGSWYRFGCGAWLWELSLPDSVLDTSGSSLHTVIPPMKLSRPCIISSSSAHDGLLPGERLLLFRSYVLRNSNVLTTVTPATPFQIFLSSTTSVTPTVAVYVLTYAWRYI</sequence>
<protein>
    <recommendedName>
        <fullName evidence="3">Maturase K</fullName>
    </recommendedName>
</protein>
<dbReference type="AlphaFoldDB" id="A0ABD3HWV8"/>
<keyword evidence="2" id="KW-1185">Reference proteome</keyword>
<evidence type="ECO:0000313" key="2">
    <source>
        <dbReference type="Proteomes" id="UP001633002"/>
    </source>
</evidence>